<dbReference type="InterPro" id="IPR015424">
    <property type="entry name" value="PyrdxlP-dep_Trfase"/>
</dbReference>
<keyword evidence="13" id="KW-1185">Reference proteome</keyword>
<dbReference type="Pfam" id="PF00266">
    <property type="entry name" value="Aminotran_5"/>
    <property type="match status" value="1"/>
</dbReference>
<dbReference type="EC" id="2.8.1.7" evidence="3"/>
<keyword evidence="4 12" id="KW-0808">Transferase</keyword>
<gene>
    <name evidence="12" type="ORF">HNR44_001439</name>
</gene>
<dbReference type="GO" id="GO:0031071">
    <property type="term" value="F:cysteine desulfurase activity"/>
    <property type="evidence" value="ECO:0007669"/>
    <property type="project" value="UniProtKB-EC"/>
</dbReference>
<dbReference type="Gene3D" id="1.10.260.50">
    <property type="match status" value="1"/>
</dbReference>
<evidence type="ECO:0000256" key="3">
    <source>
        <dbReference type="ARBA" id="ARBA00012239"/>
    </source>
</evidence>
<dbReference type="InterPro" id="IPR016454">
    <property type="entry name" value="Cysteine_dSase"/>
</dbReference>
<keyword evidence="8" id="KW-0411">Iron-sulfur</keyword>
<organism evidence="12 13">
    <name type="scientific">Geomicrobium halophilum</name>
    <dbReference type="NCBI Taxonomy" id="549000"/>
    <lineage>
        <taxon>Bacteria</taxon>
        <taxon>Bacillati</taxon>
        <taxon>Bacillota</taxon>
        <taxon>Bacilli</taxon>
        <taxon>Bacillales</taxon>
        <taxon>Geomicrobium</taxon>
    </lineage>
</organism>
<comment type="catalytic activity">
    <reaction evidence="9">
        <text>(sulfur carrier)-H + L-cysteine = (sulfur carrier)-SH + L-alanine</text>
        <dbReference type="Rhea" id="RHEA:43892"/>
        <dbReference type="Rhea" id="RHEA-COMP:14737"/>
        <dbReference type="Rhea" id="RHEA-COMP:14739"/>
        <dbReference type="ChEBI" id="CHEBI:29917"/>
        <dbReference type="ChEBI" id="CHEBI:35235"/>
        <dbReference type="ChEBI" id="CHEBI:57972"/>
        <dbReference type="ChEBI" id="CHEBI:64428"/>
        <dbReference type="EC" id="2.8.1.7"/>
    </reaction>
</comment>
<dbReference type="PROSITE" id="PS00595">
    <property type="entry name" value="AA_TRANSFER_CLASS_5"/>
    <property type="match status" value="1"/>
</dbReference>
<dbReference type="EMBL" id="JACHHJ010000001">
    <property type="protein sequence ID" value="MBB6449490.1"/>
    <property type="molecule type" value="Genomic_DNA"/>
</dbReference>
<dbReference type="Gene3D" id="3.40.640.10">
    <property type="entry name" value="Type I PLP-dependent aspartate aminotransferase-like (Major domain)"/>
    <property type="match status" value="1"/>
</dbReference>
<evidence type="ECO:0000259" key="11">
    <source>
        <dbReference type="Pfam" id="PF00266"/>
    </source>
</evidence>
<dbReference type="FunFam" id="3.40.640.10:FF:000084">
    <property type="entry name" value="IscS-like cysteine desulfurase"/>
    <property type="match status" value="1"/>
</dbReference>
<comment type="caution">
    <text evidence="12">The sequence shown here is derived from an EMBL/GenBank/DDBJ whole genome shotgun (WGS) entry which is preliminary data.</text>
</comment>
<dbReference type="InterPro" id="IPR015422">
    <property type="entry name" value="PyrdxlP-dep_Trfase_small"/>
</dbReference>
<evidence type="ECO:0000256" key="4">
    <source>
        <dbReference type="ARBA" id="ARBA00022679"/>
    </source>
</evidence>
<evidence type="ECO:0000313" key="13">
    <source>
        <dbReference type="Proteomes" id="UP000568839"/>
    </source>
</evidence>
<sequence>MTGIYLDHAATTPVRPEVWERMKPYLDGTFPGNPSSIHRYGRQARQAVDAARVAVAESIGASSEEIVFTSGGTESDNLAITGAARARRHEGNHVISTKTEHHAVLHACAQLEREGFEVTYLPVTADGIVRLESLLDALREDTILVTVMHGNNETGAIQPIADIGDQLREHGAFFHTDAVQSFGTLSVDVAELNVDLLTGSAHKINGPKGAGFLYVKKDTTLHPLVFGGEQERRLRPGTENVPAIVGFGEAVQLLQKEKEERAQACKRFIHRLLTALDAEKVPYEMNGSQEQKLPHIINVHFPGTQTEPLLAQLDLEGVAVSSGSACTAGSFQPSHVLAAMYGENDPRIRSSIRISVGYGNNEAQMDETAKQIAKITKKQRKVLGQK</sequence>
<dbReference type="PANTHER" id="PTHR11601">
    <property type="entry name" value="CYSTEINE DESULFURYLASE FAMILY MEMBER"/>
    <property type="match status" value="1"/>
</dbReference>
<name>A0A841PL38_9BACL</name>
<dbReference type="SUPFAM" id="SSF53383">
    <property type="entry name" value="PLP-dependent transferases"/>
    <property type="match status" value="1"/>
</dbReference>
<evidence type="ECO:0000256" key="7">
    <source>
        <dbReference type="ARBA" id="ARBA00023004"/>
    </source>
</evidence>
<evidence type="ECO:0000256" key="6">
    <source>
        <dbReference type="ARBA" id="ARBA00022898"/>
    </source>
</evidence>
<evidence type="ECO:0000256" key="1">
    <source>
        <dbReference type="ARBA" id="ARBA00001933"/>
    </source>
</evidence>
<dbReference type="AlphaFoldDB" id="A0A841PL38"/>
<dbReference type="NCBIfam" id="NF002806">
    <property type="entry name" value="PRK02948.1"/>
    <property type="match status" value="1"/>
</dbReference>
<dbReference type="PANTHER" id="PTHR11601:SF34">
    <property type="entry name" value="CYSTEINE DESULFURASE"/>
    <property type="match status" value="1"/>
</dbReference>
<dbReference type="RefSeq" id="WP_184403363.1">
    <property type="nucleotide sequence ID" value="NZ_JACHHJ010000001.1"/>
</dbReference>
<dbReference type="Proteomes" id="UP000568839">
    <property type="component" value="Unassembled WGS sequence"/>
</dbReference>
<dbReference type="GO" id="GO:0046872">
    <property type="term" value="F:metal ion binding"/>
    <property type="evidence" value="ECO:0007669"/>
    <property type="project" value="UniProtKB-KW"/>
</dbReference>
<evidence type="ECO:0000256" key="2">
    <source>
        <dbReference type="ARBA" id="ARBA00006490"/>
    </source>
</evidence>
<evidence type="ECO:0000256" key="9">
    <source>
        <dbReference type="ARBA" id="ARBA00050776"/>
    </source>
</evidence>
<accession>A0A841PL38</accession>
<dbReference type="PIRSF" id="PIRSF005572">
    <property type="entry name" value="NifS"/>
    <property type="match status" value="1"/>
</dbReference>
<keyword evidence="7" id="KW-0408">Iron</keyword>
<evidence type="ECO:0000256" key="5">
    <source>
        <dbReference type="ARBA" id="ARBA00022723"/>
    </source>
</evidence>
<dbReference type="InterPro" id="IPR000192">
    <property type="entry name" value="Aminotrans_V_dom"/>
</dbReference>
<protein>
    <recommendedName>
        <fullName evidence="3">cysteine desulfurase</fullName>
        <ecNumber evidence="3">2.8.1.7</ecNumber>
    </recommendedName>
</protein>
<comment type="cofactor">
    <cofactor evidence="1 10">
        <name>pyridoxal 5'-phosphate</name>
        <dbReference type="ChEBI" id="CHEBI:597326"/>
    </cofactor>
</comment>
<reference evidence="12 13" key="1">
    <citation type="submission" date="2020-08" db="EMBL/GenBank/DDBJ databases">
        <title>Genomic Encyclopedia of Type Strains, Phase IV (KMG-IV): sequencing the most valuable type-strain genomes for metagenomic binning, comparative biology and taxonomic classification.</title>
        <authorList>
            <person name="Goeker M."/>
        </authorList>
    </citation>
    <scope>NUCLEOTIDE SEQUENCE [LARGE SCALE GENOMIC DNA]</scope>
    <source>
        <strain evidence="12 13">DSM 21769</strain>
    </source>
</reference>
<dbReference type="InterPro" id="IPR020578">
    <property type="entry name" value="Aminotrans_V_PyrdxlP_BS"/>
</dbReference>
<keyword evidence="6" id="KW-0663">Pyridoxal phosphate</keyword>
<dbReference type="Gene3D" id="3.90.1150.10">
    <property type="entry name" value="Aspartate Aminotransferase, domain 1"/>
    <property type="match status" value="1"/>
</dbReference>
<dbReference type="InterPro" id="IPR015421">
    <property type="entry name" value="PyrdxlP-dep_Trfase_major"/>
</dbReference>
<evidence type="ECO:0000256" key="10">
    <source>
        <dbReference type="RuleBase" id="RU004504"/>
    </source>
</evidence>
<evidence type="ECO:0000313" key="12">
    <source>
        <dbReference type="EMBL" id="MBB6449490.1"/>
    </source>
</evidence>
<comment type="similarity">
    <text evidence="2">Belongs to the class-V pyridoxal-phosphate-dependent aminotransferase family. NifS/IscS subfamily.</text>
</comment>
<proteinExistence type="inferred from homology"/>
<dbReference type="GO" id="GO:0051536">
    <property type="term" value="F:iron-sulfur cluster binding"/>
    <property type="evidence" value="ECO:0007669"/>
    <property type="project" value="UniProtKB-KW"/>
</dbReference>
<evidence type="ECO:0000256" key="8">
    <source>
        <dbReference type="ARBA" id="ARBA00023014"/>
    </source>
</evidence>
<keyword evidence="5" id="KW-0479">Metal-binding</keyword>
<feature type="domain" description="Aminotransferase class V" evidence="11">
    <location>
        <begin position="4"/>
        <end position="366"/>
    </location>
</feature>